<keyword evidence="3" id="KW-1185">Reference proteome</keyword>
<name>A0A6M4JCY6_9MOLU</name>
<accession>A0A6M4JCY6</accession>
<gene>
    <name evidence="2" type="ORF">HLA92_00535</name>
</gene>
<dbReference type="KEGG" id="mmio:HLA92_00535"/>
<proteinExistence type="predicted"/>
<dbReference type="AlphaFoldDB" id="A0A6M4JCY6"/>
<keyword evidence="1" id="KW-0732">Signal</keyword>
<dbReference type="RefSeq" id="WP_171112478.1">
    <property type="nucleotide sequence ID" value="NZ_CP053097.1"/>
</dbReference>
<dbReference type="PROSITE" id="PS51257">
    <property type="entry name" value="PROKAR_LIPOPROTEIN"/>
    <property type="match status" value="1"/>
</dbReference>
<dbReference type="EMBL" id="CP053097">
    <property type="protein sequence ID" value="QJR43937.1"/>
    <property type="molecule type" value="Genomic_DNA"/>
</dbReference>
<protein>
    <submittedName>
        <fullName evidence="2">PhnD/SsuA/transferrin family substrate-binding protein</fullName>
    </submittedName>
</protein>
<feature type="chain" id="PRO_5026715283" evidence="1">
    <location>
        <begin position="28"/>
        <end position="450"/>
    </location>
</feature>
<evidence type="ECO:0000313" key="2">
    <source>
        <dbReference type="EMBL" id="QJR43937.1"/>
    </source>
</evidence>
<dbReference type="Gene3D" id="3.40.190.10">
    <property type="entry name" value="Periplasmic binding protein-like II"/>
    <property type="match status" value="1"/>
</dbReference>
<sequence length="450" mass="49285">MKKNKKFIFSIATVSLVASLVAMPIVAASCSTNAKTSNQANVANFLIKANGYTDAMVKLDVETATLAGGWGDTRSLLKGKDGRETLVVVGATQIVANDGIQAKGSLKRTDVEAVKKMFQDAVLDKENKNLYINVKDKKGVEKEKFVFSVYDHGNYSSIAEDAKISVDTKGTEVNAYQTALVDGGDYFEKTESGEFKRKSNTPKLKIRFIPSNDPAGVGQASKKLETYLNKKGFNVNITVATDYNAAALSLKNGSIDIAFLPAGSWAKEATGTNFILSAGRDVQVVDPYVSVNNTTTPAFENEKLLVNALNGYKTFNEKNKIKQIKDGKETTESRDLYVPKTSDLAATAADPEHGYTEELKSKVDALITEGKGNLPVVGYYRSYIMAKKDSPIAKKIEQALNEQGSNWKLNWDEVKDLIKYAYTSTTSSASYIFPEAWFKKHFIGFKTFQG</sequence>
<reference evidence="2 3" key="1">
    <citation type="submission" date="2020-05" db="EMBL/GenBank/DDBJ databases">
        <title>Novel Mycoplasma species detected in Mirounga angustirostris (northern elephant seal) from the USA.</title>
        <authorList>
            <person name="Volokhov D.V."/>
        </authorList>
    </citation>
    <scope>NUCLEOTIDE SEQUENCE [LARGE SCALE GENOMIC DNA]</scope>
    <source>
        <strain evidence="2 3">Mirounga ES2806-NAS</strain>
    </source>
</reference>
<organism evidence="2 3">
    <name type="scientific">Mycoplasma miroungirhinis</name>
    <dbReference type="NCBI Taxonomy" id="754516"/>
    <lineage>
        <taxon>Bacteria</taxon>
        <taxon>Bacillati</taxon>
        <taxon>Mycoplasmatota</taxon>
        <taxon>Mollicutes</taxon>
        <taxon>Mycoplasmataceae</taxon>
        <taxon>Mycoplasma</taxon>
    </lineage>
</organism>
<feature type="signal peptide" evidence="1">
    <location>
        <begin position="1"/>
        <end position="27"/>
    </location>
</feature>
<dbReference type="SUPFAM" id="SSF53850">
    <property type="entry name" value="Periplasmic binding protein-like II"/>
    <property type="match status" value="1"/>
</dbReference>
<evidence type="ECO:0000256" key="1">
    <source>
        <dbReference type="SAM" id="SignalP"/>
    </source>
</evidence>
<dbReference type="Proteomes" id="UP000502118">
    <property type="component" value="Chromosome"/>
</dbReference>
<evidence type="ECO:0000313" key="3">
    <source>
        <dbReference type="Proteomes" id="UP000502118"/>
    </source>
</evidence>